<evidence type="ECO:0000313" key="1">
    <source>
        <dbReference type="EMBL" id="KAF9513248.1"/>
    </source>
</evidence>
<dbReference type="Proteomes" id="UP000886523">
    <property type="component" value="Unassembled WGS sequence"/>
</dbReference>
<comment type="caution">
    <text evidence="1">The sequence shown here is derived from an EMBL/GenBank/DDBJ whole genome shotgun (WGS) entry which is preliminary data.</text>
</comment>
<name>A0A9P6DW19_9AGAM</name>
<proteinExistence type="predicted"/>
<reference evidence="1" key="1">
    <citation type="journal article" date="2020" name="Nat. Commun.">
        <title>Large-scale genome sequencing of mycorrhizal fungi provides insights into the early evolution of symbiotic traits.</title>
        <authorList>
            <person name="Miyauchi S."/>
            <person name="Kiss E."/>
            <person name="Kuo A."/>
            <person name="Drula E."/>
            <person name="Kohler A."/>
            <person name="Sanchez-Garcia M."/>
            <person name="Morin E."/>
            <person name="Andreopoulos B."/>
            <person name="Barry K.W."/>
            <person name="Bonito G."/>
            <person name="Buee M."/>
            <person name="Carver A."/>
            <person name="Chen C."/>
            <person name="Cichocki N."/>
            <person name="Clum A."/>
            <person name="Culley D."/>
            <person name="Crous P.W."/>
            <person name="Fauchery L."/>
            <person name="Girlanda M."/>
            <person name="Hayes R.D."/>
            <person name="Keri Z."/>
            <person name="LaButti K."/>
            <person name="Lipzen A."/>
            <person name="Lombard V."/>
            <person name="Magnuson J."/>
            <person name="Maillard F."/>
            <person name="Murat C."/>
            <person name="Nolan M."/>
            <person name="Ohm R.A."/>
            <person name="Pangilinan J."/>
            <person name="Pereira M.F."/>
            <person name="Perotto S."/>
            <person name="Peter M."/>
            <person name="Pfister S."/>
            <person name="Riley R."/>
            <person name="Sitrit Y."/>
            <person name="Stielow J.B."/>
            <person name="Szollosi G."/>
            <person name="Zifcakova L."/>
            <person name="Stursova M."/>
            <person name="Spatafora J.W."/>
            <person name="Tedersoo L."/>
            <person name="Vaario L.M."/>
            <person name="Yamada A."/>
            <person name="Yan M."/>
            <person name="Wang P."/>
            <person name="Xu J."/>
            <person name="Bruns T."/>
            <person name="Baldrian P."/>
            <person name="Vilgalys R."/>
            <person name="Dunand C."/>
            <person name="Henrissat B."/>
            <person name="Grigoriev I.V."/>
            <person name="Hibbett D."/>
            <person name="Nagy L.G."/>
            <person name="Martin F.M."/>
        </authorList>
    </citation>
    <scope>NUCLEOTIDE SEQUENCE</scope>
    <source>
        <strain evidence="1">UP504</strain>
    </source>
</reference>
<dbReference type="EMBL" id="MU128975">
    <property type="protein sequence ID" value="KAF9513248.1"/>
    <property type="molecule type" value="Genomic_DNA"/>
</dbReference>
<keyword evidence="2" id="KW-1185">Reference proteome</keyword>
<dbReference type="AlphaFoldDB" id="A0A9P6DW19"/>
<organism evidence="1 2">
    <name type="scientific">Hydnum rufescens UP504</name>
    <dbReference type="NCBI Taxonomy" id="1448309"/>
    <lineage>
        <taxon>Eukaryota</taxon>
        <taxon>Fungi</taxon>
        <taxon>Dikarya</taxon>
        <taxon>Basidiomycota</taxon>
        <taxon>Agaricomycotina</taxon>
        <taxon>Agaricomycetes</taxon>
        <taxon>Cantharellales</taxon>
        <taxon>Hydnaceae</taxon>
        <taxon>Hydnum</taxon>
    </lineage>
</organism>
<gene>
    <name evidence="1" type="ORF">BS47DRAFT_980922</name>
</gene>
<accession>A0A9P6DW19</accession>
<evidence type="ECO:0000313" key="2">
    <source>
        <dbReference type="Proteomes" id="UP000886523"/>
    </source>
</evidence>
<sequence length="168" mass="18729">MWYCSIPRATGQKWDYRVQAEAFEIQIDQQTGTLPIASTLLLYSSTFPFKNKSRDSVNPRRWKPKELSLDQEKVGALRLAPVPRASPGRDLKCSASPLPVLSSNPFPLAASLAQTVKDQCLFKASEFFTGRLERKKPGSNIFQALNPGPVGPPNSTLHFRSRILASFH</sequence>
<protein>
    <submittedName>
        <fullName evidence="1">Uncharacterized protein</fullName>
    </submittedName>
</protein>